<dbReference type="AlphaFoldDB" id="Q0EXK4"/>
<reference evidence="2 3" key="1">
    <citation type="submission" date="2006-09" db="EMBL/GenBank/DDBJ databases">
        <authorList>
            <person name="Emerson D."/>
            <person name="Ferriera S."/>
            <person name="Johnson J."/>
            <person name="Kravitz S."/>
            <person name="Halpern A."/>
            <person name="Remington K."/>
            <person name="Beeson K."/>
            <person name="Tran B."/>
            <person name="Rogers Y.-H."/>
            <person name="Friedman R."/>
            <person name="Venter J.C."/>
        </authorList>
    </citation>
    <scope>NUCLEOTIDE SEQUENCE [LARGE SCALE GENOMIC DNA]</scope>
    <source>
        <strain evidence="2 3">PV-1</strain>
    </source>
</reference>
<proteinExistence type="predicted"/>
<keyword evidence="1" id="KW-0812">Transmembrane</keyword>
<keyword evidence="3" id="KW-1185">Reference proteome</keyword>
<comment type="caution">
    <text evidence="2">The sequence shown here is derived from an EMBL/GenBank/DDBJ whole genome shotgun (WGS) entry which is preliminary data.</text>
</comment>
<evidence type="ECO:0000256" key="1">
    <source>
        <dbReference type="SAM" id="Phobius"/>
    </source>
</evidence>
<protein>
    <submittedName>
        <fullName evidence="2">Uncharacterized protein</fullName>
    </submittedName>
</protein>
<dbReference type="EMBL" id="AATS01000013">
    <property type="protein sequence ID" value="EAU54043.1"/>
    <property type="molecule type" value="Genomic_DNA"/>
</dbReference>
<organism evidence="2 3">
    <name type="scientific">Mariprofundus ferrooxydans PV-1</name>
    <dbReference type="NCBI Taxonomy" id="314345"/>
    <lineage>
        <taxon>Bacteria</taxon>
        <taxon>Pseudomonadati</taxon>
        <taxon>Pseudomonadota</taxon>
        <taxon>Candidatius Mariprofundia</taxon>
        <taxon>Mariprofundales</taxon>
        <taxon>Mariprofundaceae</taxon>
        <taxon>Mariprofundus</taxon>
    </lineage>
</organism>
<name>Q0EXK4_9PROT</name>
<dbReference type="Proteomes" id="UP000005297">
    <property type="component" value="Unassembled WGS sequence"/>
</dbReference>
<evidence type="ECO:0000313" key="3">
    <source>
        <dbReference type="Proteomes" id="UP000005297"/>
    </source>
</evidence>
<evidence type="ECO:0000313" key="2">
    <source>
        <dbReference type="EMBL" id="EAU54043.1"/>
    </source>
</evidence>
<dbReference type="InParanoid" id="Q0EXK4"/>
<dbReference type="HOGENOM" id="CLU_3397335_0_0_0"/>
<feature type="transmembrane region" description="Helical" evidence="1">
    <location>
        <begin position="12"/>
        <end position="30"/>
    </location>
</feature>
<keyword evidence="1" id="KW-0472">Membrane</keyword>
<gene>
    <name evidence="2" type="ORF">SPV1_03363</name>
</gene>
<sequence>MSNKLWFKRLQFYGGIFIIIALFFLMDKLGA</sequence>
<accession>Q0EXK4</accession>
<keyword evidence="1" id="KW-1133">Transmembrane helix</keyword>